<dbReference type="EMBL" id="JBHRYJ010000002">
    <property type="protein sequence ID" value="MFC3676235.1"/>
    <property type="molecule type" value="Genomic_DNA"/>
</dbReference>
<comment type="caution">
    <text evidence="1">The sequence shown here is derived from an EMBL/GenBank/DDBJ whole genome shotgun (WGS) entry which is preliminary data.</text>
</comment>
<keyword evidence="2" id="KW-1185">Reference proteome</keyword>
<name>A0ABV7VFD7_9PROT</name>
<dbReference type="SUPFAM" id="SSF82771">
    <property type="entry name" value="GIY-YIG endonuclease"/>
    <property type="match status" value="1"/>
</dbReference>
<dbReference type="InterPro" id="IPR035901">
    <property type="entry name" value="GIY-YIG_endonuc_sf"/>
</dbReference>
<dbReference type="InterPro" id="IPR053748">
    <property type="entry name" value="Host_DNA_Degrad_Endo"/>
</dbReference>
<reference evidence="2" key="1">
    <citation type="journal article" date="2019" name="Int. J. Syst. Evol. Microbiol.">
        <title>The Global Catalogue of Microorganisms (GCM) 10K type strain sequencing project: providing services to taxonomists for standard genome sequencing and annotation.</title>
        <authorList>
            <consortium name="The Broad Institute Genomics Platform"/>
            <consortium name="The Broad Institute Genome Sequencing Center for Infectious Disease"/>
            <person name="Wu L."/>
            <person name="Ma J."/>
        </authorList>
    </citation>
    <scope>NUCLEOTIDE SEQUENCE [LARGE SCALE GENOMIC DNA]</scope>
    <source>
        <strain evidence="2">KCTC 42182</strain>
    </source>
</reference>
<dbReference type="RefSeq" id="WP_379726464.1">
    <property type="nucleotide sequence ID" value="NZ_JBHRYJ010000002.1"/>
</dbReference>
<dbReference type="InterPro" id="IPR044556">
    <property type="entry name" value="EndoII-like_GIY-YIG"/>
</dbReference>
<proteinExistence type="predicted"/>
<dbReference type="Gene3D" id="3.40.1440.40">
    <property type="match status" value="1"/>
</dbReference>
<dbReference type="CDD" id="cd10436">
    <property type="entry name" value="GIY-YIG_EndoII_Hpy188I_like"/>
    <property type="match status" value="1"/>
</dbReference>
<evidence type="ECO:0000313" key="2">
    <source>
        <dbReference type="Proteomes" id="UP001595711"/>
    </source>
</evidence>
<sequence length="218" mass="24611">MARLPPKEIIAGAHGPSEKIRRLARHGYTRTEIAKIVDKRYQHVRKVLIDAGITTGLDPTRKPTRKVDLETEPLELTVKAKHRRVRPFPAKRLSEAGFHYGGDWQIDGDSISISTKASKEMGVYAIVLDGFVVYVGVSVNLWRRMVDYWVGHQKQKTSQRVKDLIRDALLSDRRVSMMFATPGKTEWSGLPVDLSPGLESALIEMIQPDWNVKGSRAQ</sequence>
<dbReference type="Proteomes" id="UP001595711">
    <property type="component" value="Unassembled WGS sequence"/>
</dbReference>
<evidence type="ECO:0000313" key="1">
    <source>
        <dbReference type="EMBL" id="MFC3676235.1"/>
    </source>
</evidence>
<protein>
    <submittedName>
        <fullName evidence="1">GIY-YIG nuclease family protein</fullName>
    </submittedName>
</protein>
<organism evidence="1 2">
    <name type="scientific">Ferrovibrio xuzhouensis</name>
    <dbReference type="NCBI Taxonomy" id="1576914"/>
    <lineage>
        <taxon>Bacteria</taxon>
        <taxon>Pseudomonadati</taxon>
        <taxon>Pseudomonadota</taxon>
        <taxon>Alphaproteobacteria</taxon>
        <taxon>Rhodospirillales</taxon>
        <taxon>Rhodospirillaceae</taxon>
        <taxon>Ferrovibrio</taxon>
    </lineage>
</organism>
<gene>
    <name evidence="1" type="ORF">ACFOOQ_11820</name>
</gene>
<accession>A0ABV7VFD7</accession>